<keyword evidence="8 12" id="KW-0663">Pyridoxal phosphate</keyword>
<evidence type="ECO:0000256" key="11">
    <source>
        <dbReference type="ARBA" id="ARBA00049047"/>
    </source>
</evidence>
<comment type="similarity">
    <text evidence="4 12">Belongs to the TrpB family.</text>
</comment>
<dbReference type="Gene3D" id="3.40.50.1100">
    <property type="match status" value="2"/>
</dbReference>
<evidence type="ECO:0000256" key="4">
    <source>
        <dbReference type="ARBA" id="ARBA00009982"/>
    </source>
</evidence>
<evidence type="ECO:0000256" key="3">
    <source>
        <dbReference type="ARBA" id="ARBA00004733"/>
    </source>
</evidence>
<comment type="catalytic activity">
    <reaction evidence="11 12">
        <text>(1S,2R)-1-C-(indol-3-yl)glycerol 3-phosphate + L-serine = D-glyceraldehyde 3-phosphate + L-tryptophan + H2O</text>
        <dbReference type="Rhea" id="RHEA:10532"/>
        <dbReference type="ChEBI" id="CHEBI:15377"/>
        <dbReference type="ChEBI" id="CHEBI:33384"/>
        <dbReference type="ChEBI" id="CHEBI:57912"/>
        <dbReference type="ChEBI" id="CHEBI:58866"/>
        <dbReference type="ChEBI" id="CHEBI:59776"/>
        <dbReference type="EC" id="4.2.1.20"/>
    </reaction>
</comment>
<evidence type="ECO:0000256" key="9">
    <source>
        <dbReference type="ARBA" id="ARBA00023141"/>
    </source>
</evidence>
<dbReference type="FunFam" id="3.40.50.1100:FF:000004">
    <property type="entry name" value="Tryptophan synthase beta chain"/>
    <property type="match status" value="1"/>
</dbReference>
<dbReference type="InterPro" id="IPR001926">
    <property type="entry name" value="TrpB-like_PALP"/>
</dbReference>
<dbReference type="PANTHER" id="PTHR48077:SF3">
    <property type="entry name" value="TRYPTOPHAN SYNTHASE"/>
    <property type="match status" value="1"/>
</dbReference>
<sequence>MKLSKGKNSSNQSPKETRFGEFGGRYVNEMLMPALLELEEAFEKYYPDPEFREEYENLLKDFGGRPTPLYHAKSFSEQVGCKVYLKREDLTYGGSHKLNNTLGQALLAKRMGKSRLITETAAGMHGVATAIAGDACELEVEVFMGVHDIERQPSNVDRMKLLGAKITPVDIGGGVLKDAVSDTLREWASCSGSTHYLMGSTVGPHPFPEIVASFQSVIGKEIRNQILEKEGHLPDAVVACGSGGSNALGAFRSFVEDEEVRLYFVEGGGEHLDADNSAAAFQLGSPGVIHGALMFTLQDESGQIKPSKTRSAGLNYPARGPELSYLYETGRMNACYAFDDDVFEAVKVMARSEGLIPALETAHAIAYMLDNKEEFDEDEVVVLNYSGRGDKDLETILRYFEDDDD</sequence>
<dbReference type="InterPro" id="IPR036052">
    <property type="entry name" value="TrpB-like_PALP_sf"/>
</dbReference>
<feature type="domain" description="Tryptophan synthase beta chain-like PALP" evidence="14">
    <location>
        <begin position="63"/>
        <end position="386"/>
    </location>
</feature>
<dbReference type="PROSITE" id="PS00168">
    <property type="entry name" value="TRP_SYNTHASE_BETA"/>
    <property type="match status" value="1"/>
</dbReference>
<evidence type="ECO:0000256" key="1">
    <source>
        <dbReference type="ARBA" id="ARBA00001933"/>
    </source>
</evidence>
<dbReference type="InterPro" id="IPR006653">
    <property type="entry name" value="Trp_synth_b_CS"/>
</dbReference>
<feature type="modified residue" description="N6-(pyridoxal phosphate)lysine" evidence="12">
    <location>
        <position position="97"/>
    </location>
</feature>
<dbReference type="CDD" id="cd06446">
    <property type="entry name" value="Trp-synth_B"/>
    <property type="match status" value="1"/>
</dbReference>
<dbReference type="AlphaFoldDB" id="A0A133UAQ4"/>
<dbReference type="Pfam" id="PF00291">
    <property type="entry name" value="PALP"/>
    <property type="match status" value="1"/>
</dbReference>
<reference evidence="15 16" key="1">
    <citation type="journal article" date="2016" name="Sci. Rep.">
        <title>Metabolic traits of an uncultured archaeal lineage -MSBL1- from brine pools of the Red Sea.</title>
        <authorList>
            <person name="Mwirichia R."/>
            <person name="Alam I."/>
            <person name="Rashid M."/>
            <person name="Vinu M."/>
            <person name="Ba-Alawi W."/>
            <person name="Anthony Kamau A."/>
            <person name="Kamanda Ngugi D."/>
            <person name="Goker M."/>
            <person name="Klenk H.P."/>
            <person name="Bajic V."/>
            <person name="Stingl U."/>
        </authorList>
    </citation>
    <scope>NUCLEOTIDE SEQUENCE [LARGE SCALE GENOMIC DNA]</scope>
    <source>
        <strain evidence="15">SCGC-AAA259A05</strain>
    </source>
</reference>
<dbReference type="SUPFAM" id="SSF53686">
    <property type="entry name" value="Tryptophan synthase beta subunit-like PLP-dependent enzymes"/>
    <property type="match status" value="1"/>
</dbReference>
<evidence type="ECO:0000259" key="14">
    <source>
        <dbReference type="Pfam" id="PF00291"/>
    </source>
</evidence>
<keyword evidence="6 12" id="KW-0028">Amino-acid biosynthesis</keyword>
<evidence type="ECO:0000256" key="12">
    <source>
        <dbReference type="HAMAP-Rule" id="MF_00133"/>
    </source>
</evidence>
<evidence type="ECO:0000256" key="8">
    <source>
        <dbReference type="ARBA" id="ARBA00022898"/>
    </source>
</evidence>
<evidence type="ECO:0000313" key="15">
    <source>
        <dbReference type="EMBL" id="KXA91255.1"/>
    </source>
</evidence>
<dbReference type="PIRSF" id="PIRSF001413">
    <property type="entry name" value="Trp_syn_beta"/>
    <property type="match status" value="1"/>
</dbReference>
<comment type="caution">
    <text evidence="15">The sequence shown here is derived from an EMBL/GenBank/DDBJ whole genome shotgun (WGS) entry which is preliminary data.</text>
</comment>
<evidence type="ECO:0000313" key="16">
    <source>
        <dbReference type="Proteomes" id="UP000070163"/>
    </source>
</evidence>
<keyword evidence="7 12" id="KW-0822">Tryptophan biosynthesis</keyword>
<dbReference type="PATRIC" id="fig|1698259.3.peg.360"/>
<organism evidence="15 16">
    <name type="scientific">candidate division MSBL1 archaeon SCGC-AAA259A05</name>
    <dbReference type="NCBI Taxonomy" id="1698259"/>
    <lineage>
        <taxon>Archaea</taxon>
        <taxon>Methanobacteriati</taxon>
        <taxon>Methanobacteriota</taxon>
        <taxon>candidate division MSBL1</taxon>
    </lineage>
</organism>
<comment type="function">
    <text evidence="2 12">The beta subunit is responsible for the synthesis of L-tryptophan from indole and L-serine.</text>
</comment>
<dbReference type="NCBIfam" id="TIGR00263">
    <property type="entry name" value="trpB"/>
    <property type="match status" value="1"/>
</dbReference>
<evidence type="ECO:0000256" key="2">
    <source>
        <dbReference type="ARBA" id="ARBA00002786"/>
    </source>
</evidence>
<protein>
    <recommendedName>
        <fullName evidence="12">Tryptophan synthase beta chain</fullName>
        <ecNumber evidence="12">4.2.1.20</ecNumber>
    </recommendedName>
</protein>
<proteinExistence type="inferred from homology"/>
<dbReference type="EC" id="4.2.1.20" evidence="12"/>
<dbReference type="InterPro" id="IPR023026">
    <property type="entry name" value="Trp_synth_beta/beta-like"/>
</dbReference>
<evidence type="ECO:0000256" key="13">
    <source>
        <dbReference type="SAM" id="MobiDB-lite"/>
    </source>
</evidence>
<gene>
    <name evidence="12" type="primary">trpB</name>
    <name evidence="15" type="ORF">AKJ57_01955</name>
</gene>
<dbReference type="HAMAP" id="MF_00133">
    <property type="entry name" value="Trp_synth_beta"/>
    <property type="match status" value="1"/>
</dbReference>
<dbReference type="GO" id="GO:0005737">
    <property type="term" value="C:cytoplasm"/>
    <property type="evidence" value="ECO:0007669"/>
    <property type="project" value="TreeGrafter"/>
</dbReference>
<dbReference type="PANTHER" id="PTHR48077">
    <property type="entry name" value="TRYPTOPHAN SYNTHASE-RELATED"/>
    <property type="match status" value="1"/>
</dbReference>
<evidence type="ECO:0000256" key="7">
    <source>
        <dbReference type="ARBA" id="ARBA00022822"/>
    </source>
</evidence>
<comment type="pathway">
    <text evidence="3 12">Amino-acid biosynthesis; L-tryptophan biosynthesis; L-tryptophan from chorismate: step 5/5.</text>
</comment>
<comment type="subunit">
    <text evidence="5 12">Tetramer of two alpha and two beta chains.</text>
</comment>
<evidence type="ECO:0000256" key="5">
    <source>
        <dbReference type="ARBA" id="ARBA00011270"/>
    </source>
</evidence>
<feature type="compositionally biased region" description="Polar residues" evidence="13">
    <location>
        <begin position="1"/>
        <end position="14"/>
    </location>
</feature>
<keyword evidence="10 12" id="KW-0456">Lyase</keyword>
<dbReference type="Proteomes" id="UP000070163">
    <property type="component" value="Unassembled WGS sequence"/>
</dbReference>
<name>A0A133UAQ4_9EURY</name>
<evidence type="ECO:0000256" key="10">
    <source>
        <dbReference type="ARBA" id="ARBA00023239"/>
    </source>
</evidence>
<dbReference type="InterPro" id="IPR006654">
    <property type="entry name" value="Trp_synth_beta"/>
</dbReference>
<dbReference type="GO" id="GO:0004834">
    <property type="term" value="F:tryptophan synthase activity"/>
    <property type="evidence" value="ECO:0007669"/>
    <property type="project" value="UniProtKB-UniRule"/>
</dbReference>
<accession>A0A133UAQ4</accession>
<feature type="region of interest" description="Disordered" evidence="13">
    <location>
        <begin position="1"/>
        <end position="20"/>
    </location>
</feature>
<keyword evidence="16" id="KW-1185">Reference proteome</keyword>
<dbReference type="UniPathway" id="UPA00035">
    <property type="reaction ID" value="UER00044"/>
</dbReference>
<keyword evidence="9 12" id="KW-0057">Aromatic amino acid biosynthesis</keyword>
<dbReference type="EMBL" id="LHXJ01000015">
    <property type="protein sequence ID" value="KXA91255.1"/>
    <property type="molecule type" value="Genomic_DNA"/>
</dbReference>
<comment type="cofactor">
    <cofactor evidence="1 12">
        <name>pyridoxal 5'-phosphate</name>
        <dbReference type="ChEBI" id="CHEBI:597326"/>
    </cofactor>
</comment>
<evidence type="ECO:0000256" key="6">
    <source>
        <dbReference type="ARBA" id="ARBA00022605"/>
    </source>
</evidence>